<proteinExistence type="predicted"/>
<dbReference type="InterPro" id="IPR039844">
    <property type="entry name" value="URB1"/>
</dbReference>
<dbReference type="AlphaFoldDB" id="A0A6A5DLD3"/>
<comment type="caution">
    <text evidence="3">The sequence shown here is derived from an EMBL/GenBank/DDBJ whole genome shotgun (WGS) entry which is preliminary data.</text>
</comment>
<name>A0A6A5DLD3_SCHHA</name>
<evidence type="ECO:0000313" key="4">
    <source>
        <dbReference type="Proteomes" id="UP000471633"/>
    </source>
</evidence>
<dbReference type="CTD" id="24595455"/>
<dbReference type="OrthoDB" id="72892at2759"/>
<reference evidence="3" key="4">
    <citation type="journal article" date="2022" name="PLoS Pathog.">
        <title>Chromosome-level genome of Schistosoma haematobium underpins genome-wide explorations of molecular variation.</title>
        <authorList>
            <person name="Stroehlein A.J."/>
            <person name="Korhonen P.K."/>
            <person name="Lee V.V."/>
            <person name="Ralph S.A."/>
            <person name="Mentink-Kane M."/>
            <person name="You H."/>
            <person name="McManus D.P."/>
            <person name="Tchuente L.T."/>
            <person name="Stothard J.R."/>
            <person name="Kaur P."/>
            <person name="Dudchenko O."/>
            <person name="Aiden E.L."/>
            <person name="Yang B."/>
            <person name="Yang H."/>
            <person name="Emery A.M."/>
            <person name="Webster B.L."/>
            <person name="Brindley P.J."/>
            <person name="Rollinson D."/>
            <person name="Chang B.C.H."/>
            <person name="Gasser R.B."/>
            <person name="Young N.D."/>
        </authorList>
    </citation>
    <scope>NUCLEOTIDE SEQUENCE</scope>
</reference>
<dbReference type="GO" id="GO:0000463">
    <property type="term" value="P:maturation of LSU-rRNA from tricistronic rRNA transcript (SSU-rRNA, 5.8S rRNA, LSU-rRNA)"/>
    <property type="evidence" value="ECO:0007669"/>
    <property type="project" value="TreeGrafter"/>
</dbReference>
<evidence type="ECO:0000313" key="3">
    <source>
        <dbReference type="EMBL" id="KAH9591565.1"/>
    </source>
</evidence>
<reference evidence="3" key="3">
    <citation type="submission" date="2021-06" db="EMBL/GenBank/DDBJ databases">
        <title>Chromosome-level genome assembly for S. haematobium.</title>
        <authorList>
            <person name="Stroehlein A.J."/>
        </authorList>
    </citation>
    <scope>NUCLEOTIDE SEQUENCE</scope>
</reference>
<dbReference type="KEGG" id="shx:MS3_00003799"/>
<dbReference type="GO" id="GO:0000466">
    <property type="term" value="P:maturation of 5.8S rRNA from tricistronic rRNA transcript (SSU-rRNA, 5.8S rRNA, LSU-rRNA)"/>
    <property type="evidence" value="ECO:0007669"/>
    <property type="project" value="TreeGrafter"/>
</dbReference>
<sequence>MPERSKRIKLYDDGFTKQDSYHRNDRFKSIGSDISVLVNFVESITNEDVDELVVDVVAGGDVVQILKFLDSGQDRKAGELHAVFKALYIIILKTSHELSSRFPNVARELAEGFLEDSRFSLCLNTMRKSQNAEILKTSLQLLASIVTVSEDLARAVLRYIDFDSATMKKCSQRRNLVDKCDVRTCFINFLASFVYLDNNFVLRELVDKKGALDLLISESFVDKYSNVILILCVLKKVAENSSVSKTQRVRVFNRHCLQKLTSLYLWRGEGKTVDEVLRKDNAEVNEHELVSIRDTVHKLLTHLFTSSRFGLVFSNKFDVNVQYNRLILLCLTSAHMEDAYTDPLRTELVVVALCKCPDLFPHYLDHLAPSLYPRDSPSWFCLIEFVFHIYRSISKYIVQFTITALTHSLTIEVLATTIANFCVLSPKMIDPIRKALQYDKSSDVKNKAIELMGYLKQLLEIPLTWLSLNQLPSTMNFTSDQLKMKIELLIRERIPDSRWLVHFQKLFKKNLNDPILLIDQVVSSTDQSEPEEVSEEAIKIEDMVNSIEQSLNDLPEEIRKVFKNLEKSVSGDCNNLSADVIDTINELPGITKSCFKHYSNYPVVYQYLSKFIHFLYNNTSLIVLYKPKIFFKSLLKYVNLTTVLFTNVTLQHQPMNAKIPTILDEHLLKEYLFKFLLEIASIAPKVVYRHIPVLWLLRAYNATMSSLDQTILKLVYLLEKFSPGSLTQSRYIVWGSSLCKHYQFDLQTNILNHPTLLHQPNINTLFNVLDDNQLLDSAYNFPLYRRWFTISNSHVNDSKIVEINRIHDPCFILHVLYYYLQCFSEDCEQNNSNVIKPVQFLKMFYVKNCLCYAVAGLSSYSKHMRNMARTIIGIYRKLLGLYISGNSTTPNNYDHSEKRINLSFKHFPEGQQIAFVLDTLRNSLSHGGGSVLGGGSRKAKSFHISIDSGGRLTKIHANFFIRVLKILSQPENHMFQPIWNCLLAKPAIDLRYVPEFLRLYFSTNNKFTIERQWIVRLCVDSLGDPADYLVMENSLVFKHILCAYSLPSADMSFKFSVLRLLVNATKHSRIVHALIRFHAILLWLSRHATASISSEEQRKLFLCILENIHNALAEKSSNQPIMDIVNLIKDECSVKKESVNLYAIATIPSES</sequence>
<dbReference type="GO" id="GO:0005730">
    <property type="term" value="C:nucleolus"/>
    <property type="evidence" value="ECO:0007669"/>
    <property type="project" value="TreeGrafter"/>
</dbReference>
<dbReference type="Pfam" id="PF11707">
    <property type="entry name" value="Npa1"/>
    <property type="match status" value="1"/>
</dbReference>
<protein>
    <submittedName>
        <fullName evidence="3">Uncharacterized protein</fullName>
    </submittedName>
</protein>
<gene>
    <name evidence="3" type="ORF">MS3_00003799</name>
</gene>
<dbReference type="PANTHER" id="PTHR13500:SF0">
    <property type="entry name" value="NUCLEOLAR PRE-RIBOSOMAL-ASSOCIATED PROTEIN 1"/>
    <property type="match status" value="1"/>
</dbReference>
<dbReference type="InterPro" id="IPR021714">
    <property type="entry name" value="URB1_N"/>
</dbReference>
<dbReference type="GeneID" id="24595455"/>
<accession>A0A6A5DLD3</accession>
<reference evidence="3" key="2">
    <citation type="journal article" date="2019" name="Gigascience">
        <title>High-quality Schistosoma haematobium genome achieved by single-molecule and long-range sequencing.</title>
        <authorList>
            <person name="Stroehlein A.J."/>
            <person name="Korhonen P.K."/>
            <person name="Chong T.M."/>
            <person name="Lim Y.L."/>
            <person name="Chan K.G."/>
            <person name="Webster B."/>
            <person name="Rollinson D."/>
            <person name="Brindley P.J."/>
            <person name="Gasser R.B."/>
            <person name="Young N.D."/>
        </authorList>
    </citation>
    <scope>NUCLEOTIDE SEQUENCE</scope>
</reference>
<evidence type="ECO:0000259" key="2">
    <source>
        <dbReference type="Pfam" id="PF16201"/>
    </source>
</evidence>
<dbReference type="InterPro" id="IPR032436">
    <property type="entry name" value="URB1_C"/>
</dbReference>
<dbReference type="Proteomes" id="UP000471633">
    <property type="component" value="Unassembled WGS sequence"/>
</dbReference>
<feature type="domain" description="URB1 N-terminal" evidence="1">
    <location>
        <begin position="62"/>
        <end position="381"/>
    </location>
</feature>
<dbReference type="RefSeq" id="XP_035588982.1">
    <property type="nucleotide sequence ID" value="XM_035734242.2"/>
</dbReference>
<evidence type="ECO:0000259" key="1">
    <source>
        <dbReference type="Pfam" id="PF11707"/>
    </source>
</evidence>
<dbReference type="PANTHER" id="PTHR13500">
    <property type="entry name" value="NUCLEOLAR PRERIBOSOMAL-ASSOCIATED PROTEIN 1"/>
    <property type="match status" value="1"/>
</dbReference>
<reference evidence="3" key="1">
    <citation type="journal article" date="2012" name="Nat. Genet.">
        <title>Whole-genome sequence of Schistosoma haematobium.</title>
        <authorList>
            <person name="Young N.D."/>
            <person name="Jex A.R."/>
            <person name="Li B."/>
            <person name="Liu S."/>
            <person name="Yang L."/>
            <person name="Xiong Z."/>
            <person name="Li Y."/>
            <person name="Cantacessi C."/>
            <person name="Hall R.S."/>
            <person name="Xu X."/>
            <person name="Chen F."/>
            <person name="Wu X."/>
            <person name="Zerlotini A."/>
            <person name="Oliveira G."/>
            <person name="Hofmann A."/>
            <person name="Zhang G."/>
            <person name="Fang X."/>
            <person name="Kang Y."/>
            <person name="Campbell B.E."/>
            <person name="Loukas A."/>
            <person name="Ranganathan S."/>
            <person name="Rollinson D."/>
            <person name="Rinaldi G."/>
            <person name="Brindley P.J."/>
            <person name="Yang H."/>
            <person name="Wang J."/>
            <person name="Wang J."/>
            <person name="Gasser R.B."/>
        </authorList>
    </citation>
    <scope>NUCLEOTIDE SEQUENCE</scope>
</reference>
<organism evidence="3 4">
    <name type="scientific">Schistosoma haematobium</name>
    <name type="common">Blood fluke</name>
    <dbReference type="NCBI Taxonomy" id="6185"/>
    <lineage>
        <taxon>Eukaryota</taxon>
        <taxon>Metazoa</taxon>
        <taxon>Spiralia</taxon>
        <taxon>Lophotrochozoa</taxon>
        <taxon>Platyhelminthes</taxon>
        <taxon>Trematoda</taxon>
        <taxon>Digenea</taxon>
        <taxon>Strigeidida</taxon>
        <taxon>Schistosomatoidea</taxon>
        <taxon>Schistosomatidae</taxon>
        <taxon>Schistosoma</taxon>
    </lineage>
</organism>
<keyword evidence="4" id="KW-1185">Reference proteome</keyword>
<dbReference type="Pfam" id="PF16201">
    <property type="entry name" value="NopRA1"/>
    <property type="match status" value="1"/>
</dbReference>
<dbReference type="EMBL" id="AMPZ03000002">
    <property type="protein sequence ID" value="KAH9591565.1"/>
    <property type="molecule type" value="Genomic_DNA"/>
</dbReference>
<feature type="domain" description="URB1 C-terminal" evidence="2">
    <location>
        <begin position="851"/>
        <end position="1083"/>
    </location>
</feature>